<organism evidence="3 4">
    <name type="scientific">Adineta ricciae</name>
    <name type="common">Rotifer</name>
    <dbReference type="NCBI Taxonomy" id="249248"/>
    <lineage>
        <taxon>Eukaryota</taxon>
        <taxon>Metazoa</taxon>
        <taxon>Spiralia</taxon>
        <taxon>Gnathifera</taxon>
        <taxon>Rotifera</taxon>
        <taxon>Eurotatoria</taxon>
        <taxon>Bdelloidea</taxon>
        <taxon>Adinetida</taxon>
        <taxon>Adinetidae</taxon>
        <taxon>Adineta</taxon>
    </lineage>
</organism>
<evidence type="ECO:0000313" key="3">
    <source>
        <dbReference type="EMBL" id="CAF1492277.1"/>
    </source>
</evidence>
<dbReference type="Gene3D" id="3.40.50.10140">
    <property type="entry name" value="Toll/interleukin-1 receptor homology (TIR) domain"/>
    <property type="match status" value="1"/>
</dbReference>
<protein>
    <recommendedName>
        <fullName evidence="1">TIR domain-containing protein</fullName>
    </recommendedName>
</protein>
<evidence type="ECO:0000313" key="2">
    <source>
        <dbReference type="EMBL" id="CAF1271448.1"/>
    </source>
</evidence>
<dbReference type="PANTHER" id="PTHR46270:SF2">
    <property type="entry name" value="TIR DOMAIN-CONTAINING PROTEIN"/>
    <property type="match status" value="1"/>
</dbReference>
<evidence type="ECO:0000313" key="4">
    <source>
        <dbReference type="Proteomes" id="UP000663828"/>
    </source>
</evidence>
<proteinExistence type="predicted"/>
<comment type="caution">
    <text evidence="3">The sequence shown here is derived from an EMBL/GenBank/DDBJ whole genome shotgun (WGS) entry which is preliminary data.</text>
</comment>
<dbReference type="PANTHER" id="PTHR46270">
    <property type="entry name" value="ARMADILLO-TYPE FOLD-RELATED"/>
    <property type="match status" value="1"/>
</dbReference>
<dbReference type="Pfam" id="PF13676">
    <property type="entry name" value="TIR_2"/>
    <property type="match status" value="1"/>
</dbReference>
<dbReference type="Proteomes" id="UP000663828">
    <property type="component" value="Unassembled WGS sequence"/>
</dbReference>
<dbReference type="EMBL" id="CAJNOJ010000193">
    <property type="protein sequence ID" value="CAF1271448.1"/>
    <property type="molecule type" value="Genomic_DNA"/>
</dbReference>
<dbReference type="EMBL" id="CAJNOR010004307">
    <property type="protein sequence ID" value="CAF1492277.1"/>
    <property type="molecule type" value="Genomic_DNA"/>
</dbReference>
<dbReference type="GO" id="GO:0007165">
    <property type="term" value="P:signal transduction"/>
    <property type="evidence" value="ECO:0007669"/>
    <property type="project" value="InterPro"/>
</dbReference>
<dbReference type="InterPro" id="IPR035897">
    <property type="entry name" value="Toll_tir_struct_dom_sf"/>
</dbReference>
<keyword evidence="4" id="KW-1185">Reference proteome</keyword>
<accession>A0A815SFM9</accession>
<dbReference type="InterPro" id="IPR000157">
    <property type="entry name" value="TIR_dom"/>
</dbReference>
<evidence type="ECO:0000259" key="1">
    <source>
        <dbReference type="Pfam" id="PF13676"/>
    </source>
</evidence>
<reference evidence="3" key="1">
    <citation type="submission" date="2021-02" db="EMBL/GenBank/DDBJ databases">
        <authorList>
            <person name="Nowell W R."/>
        </authorList>
    </citation>
    <scope>NUCLEOTIDE SEQUENCE</scope>
</reference>
<gene>
    <name evidence="2" type="ORF">EDS130_LOCUS29052</name>
    <name evidence="3" type="ORF">XAT740_LOCUS39155</name>
</gene>
<name>A0A815SFM9_ADIRI</name>
<dbReference type="Proteomes" id="UP000663852">
    <property type="component" value="Unassembled WGS sequence"/>
</dbReference>
<dbReference type="AlphaFoldDB" id="A0A815SFM9"/>
<feature type="domain" description="TIR" evidence="1">
    <location>
        <begin position="62"/>
        <end position="125"/>
    </location>
</feature>
<sequence length="130" mass="15072">MFHYEDERIFYCSNEDDVYTAIVMIEKGNVLPGGQACSPFPSDKIEKKALHSSTSNYVCDLMISYCRQDKDLVHMIYSTLIADGFKVWVDFENMYGSTIERMAENSHFIHVCISNRYEMSPYCKVDGQYT</sequence>
<dbReference type="SUPFAM" id="SSF52200">
    <property type="entry name" value="Toll/Interleukin receptor TIR domain"/>
    <property type="match status" value="1"/>
</dbReference>
<dbReference type="OrthoDB" id="9978456at2759"/>